<protein>
    <submittedName>
        <fullName evidence="2">Ovule protein</fullName>
    </submittedName>
</protein>
<evidence type="ECO:0000313" key="2">
    <source>
        <dbReference type="WBParaSite" id="ALUE_0001601801-mRNA-1"/>
    </source>
</evidence>
<dbReference type="AlphaFoldDB" id="A0A9J2Q1C3"/>
<keyword evidence="1" id="KW-1185">Reference proteome</keyword>
<dbReference type="WBParaSite" id="ALUE_0001601801-mRNA-1">
    <property type="protein sequence ID" value="ALUE_0001601801-mRNA-1"/>
    <property type="gene ID" value="ALUE_0001601801"/>
</dbReference>
<organism evidence="1 2">
    <name type="scientific">Ascaris lumbricoides</name>
    <name type="common">Giant roundworm</name>
    <dbReference type="NCBI Taxonomy" id="6252"/>
    <lineage>
        <taxon>Eukaryota</taxon>
        <taxon>Metazoa</taxon>
        <taxon>Ecdysozoa</taxon>
        <taxon>Nematoda</taxon>
        <taxon>Chromadorea</taxon>
        <taxon>Rhabditida</taxon>
        <taxon>Spirurina</taxon>
        <taxon>Ascaridomorpha</taxon>
        <taxon>Ascaridoidea</taxon>
        <taxon>Ascarididae</taxon>
        <taxon>Ascaris</taxon>
    </lineage>
</organism>
<proteinExistence type="predicted"/>
<evidence type="ECO:0000313" key="1">
    <source>
        <dbReference type="Proteomes" id="UP000036681"/>
    </source>
</evidence>
<reference evidence="2" key="1">
    <citation type="submission" date="2023-03" db="UniProtKB">
        <authorList>
            <consortium name="WormBaseParasite"/>
        </authorList>
    </citation>
    <scope>IDENTIFICATION</scope>
</reference>
<dbReference type="Proteomes" id="UP000036681">
    <property type="component" value="Unplaced"/>
</dbReference>
<name>A0A9J2Q1C3_ASCLU</name>
<sequence>MNKKFADSRIVYLNTHPYLNTYKPSSRYRKIIKIRSIFFSPISAHRIETRKQVSVTFTQQLQLKKGKGNHRISSKLTFLTSV</sequence>
<accession>A0A9J2Q1C3</accession>